<protein>
    <recommendedName>
        <fullName evidence="7">Centrosome-associated FAM110 C-terminal domain-containing protein</fullName>
    </recommendedName>
</protein>
<feature type="domain" description="Centrosome-associated FAM110 C-terminal" evidence="3">
    <location>
        <begin position="334"/>
        <end position="450"/>
    </location>
</feature>
<evidence type="ECO:0000256" key="1">
    <source>
        <dbReference type="ARBA" id="ARBA00010576"/>
    </source>
</evidence>
<evidence type="ECO:0008006" key="7">
    <source>
        <dbReference type="Google" id="ProtNLM"/>
    </source>
</evidence>
<sequence>MTTKTKTVNYMWNKPGGAALSDGFEASALGTSPVTSGIQGHPLAGSRGAAAASACAPWSSVMAASVHACCPTPLQPRTRRLSAQAELGAGGQARPPRPHSHVTTEQQTPGEQRRSAVERLEETKAQYVKSERVLDSRQGLRSRRPEGAVFEPPLLARSPSAYELVERLRASPPAALLARAPSLKLRRAPSPPMRARALSETQARRLLRPTRTDQDVQHQLRQLIAGDTPPSLGQPSSLAVIHKSLPDLSPSRVRRASAELRTSGGDLGEPSPIYYRDRCRKPRPSSETVGRSLSFRPLDMPSRNNGLGGGRLGGEVMACSSSRRPVLRSKSDVAHRSQPDLGSRGEPQRSLPDRFFDTLGLDASTWHSVLSPSSSRSSSSRYFNSVSSVDSVDHHSCSLAGSDSSSLGGGGEGGGMGLRNRDLVDHGPTETSIVEKNARVIKWLFNCRRAAIGS</sequence>
<evidence type="ECO:0000313" key="6">
    <source>
        <dbReference type="Proteomes" id="UP001321473"/>
    </source>
</evidence>
<dbReference type="PANTHER" id="PTHR14758">
    <property type="entry name" value="AGAP005440-PA"/>
    <property type="match status" value="1"/>
</dbReference>
<dbReference type="EMBL" id="JARKHS020022249">
    <property type="protein sequence ID" value="KAK8769691.1"/>
    <property type="molecule type" value="Genomic_DNA"/>
</dbReference>
<name>A0AAQ4E4R5_AMBAM</name>
<dbReference type="Pfam" id="PF14161">
    <property type="entry name" value="FAM110_N"/>
    <property type="match status" value="1"/>
</dbReference>
<feature type="compositionally biased region" description="Polar residues" evidence="2">
    <location>
        <begin position="101"/>
        <end position="110"/>
    </location>
</feature>
<keyword evidence="6" id="KW-1185">Reference proteome</keyword>
<organism evidence="5 6">
    <name type="scientific">Amblyomma americanum</name>
    <name type="common">Lone star tick</name>
    <dbReference type="NCBI Taxonomy" id="6943"/>
    <lineage>
        <taxon>Eukaryota</taxon>
        <taxon>Metazoa</taxon>
        <taxon>Ecdysozoa</taxon>
        <taxon>Arthropoda</taxon>
        <taxon>Chelicerata</taxon>
        <taxon>Arachnida</taxon>
        <taxon>Acari</taxon>
        <taxon>Parasitiformes</taxon>
        <taxon>Ixodida</taxon>
        <taxon>Ixodoidea</taxon>
        <taxon>Ixodidae</taxon>
        <taxon>Amblyomminae</taxon>
        <taxon>Amblyomma</taxon>
    </lineage>
</organism>
<dbReference type="PANTHER" id="PTHR14758:SF1">
    <property type="entry name" value="CENTROSOME-ASSOCIATED FAM110 C-TERMINAL DOMAIN-CONTAINING PROTEIN"/>
    <property type="match status" value="1"/>
</dbReference>
<feature type="domain" description="Centrosome-associated FAM110 N-terminal" evidence="4">
    <location>
        <begin position="105"/>
        <end position="139"/>
    </location>
</feature>
<dbReference type="Proteomes" id="UP001321473">
    <property type="component" value="Unassembled WGS sequence"/>
</dbReference>
<dbReference type="InterPro" id="IPR025741">
    <property type="entry name" value="FAM110_C"/>
</dbReference>
<dbReference type="InterPro" id="IPR025739">
    <property type="entry name" value="FAM110_N"/>
</dbReference>
<gene>
    <name evidence="5" type="ORF">V5799_013839</name>
</gene>
<dbReference type="Pfam" id="PF14160">
    <property type="entry name" value="FAM110_C"/>
    <property type="match status" value="1"/>
</dbReference>
<feature type="region of interest" description="Disordered" evidence="2">
    <location>
        <begin position="250"/>
        <end position="354"/>
    </location>
</feature>
<reference evidence="5 6" key="1">
    <citation type="journal article" date="2023" name="Arcadia Sci">
        <title>De novo assembly of a long-read Amblyomma americanum tick genome.</title>
        <authorList>
            <person name="Chou S."/>
            <person name="Poskanzer K.E."/>
            <person name="Rollins M."/>
            <person name="Thuy-Boun P.S."/>
        </authorList>
    </citation>
    <scope>NUCLEOTIDE SEQUENCE [LARGE SCALE GENOMIC DNA]</scope>
    <source>
        <strain evidence="5">F_SG_1</strain>
        <tissue evidence="5">Salivary glands</tissue>
    </source>
</reference>
<dbReference type="InterPro" id="IPR025740">
    <property type="entry name" value="FAM110"/>
</dbReference>
<dbReference type="AlphaFoldDB" id="A0AAQ4E4R5"/>
<evidence type="ECO:0000259" key="4">
    <source>
        <dbReference type="Pfam" id="PF14161"/>
    </source>
</evidence>
<feature type="compositionally biased region" description="Basic and acidic residues" evidence="2">
    <location>
        <begin position="329"/>
        <end position="338"/>
    </location>
</feature>
<comment type="similarity">
    <text evidence="1">Belongs to the FAM110 family.</text>
</comment>
<accession>A0AAQ4E4R5</accession>
<evidence type="ECO:0000259" key="3">
    <source>
        <dbReference type="Pfam" id="PF14160"/>
    </source>
</evidence>
<proteinExistence type="inferred from homology"/>
<evidence type="ECO:0000313" key="5">
    <source>
        <dbReference type="EMBL" id="KAK8769691.1"/>
    </source>
</evidence>
<comment type="caution">
    <text evidence="5">The sequence shown here is derived from an EMBL/GenBank/DDBJ whole genome shotgun (WGS) entry which is preliminary data.</text>
</comment>
<evidence type="ECO:0000256" key="2">
    <source>
        <dbReference type="SAM" id="MobiDB-lite"/>
    </source>
</evidence>
<feature type="region of interest" description="Disordered" evidence="2">
    <location>
        <begin position="86"/>
        <end position="115"/>
    </location>
</feature>